<reference evidence="3" key="1">
    <citation type="journal article" date="2019" name="Int. J. Syst. Evol. Microbiol.">
        <title>The Global Catalogue of Microorganisms (GCM) 10K type strain sequencing project: providing services to taxonomists for standard genome sequencing and annotation.</title>
        <authorList>
            <consortium name="The Broad Institute Genomics Platform"/>
            <consortium name="The Broad Institute Genome Sequencing Center for Infectious Disease"/>
            <person name="Wu L."/>
            <person name="Ma J."/>
        </authorList>
    </citation>
    <scope>NUCLEOTIDE SEQUENCE [LARGE SCALE GENOMIC DNA]</scope>
    <source>
        <strain evidence="3">CCUG 61485</strain>
    </source>
</reference>
<dbReference type="EMBL" id="JBHTMY010000002">
    <property type="protein sequence ID" value="MFD1314669.1"/>
    <property type="molecule type" value="Genomic_DNA"/>
</dbReference>
<dbReference type="Proteomes" id="UP001597201">
    <property type="component" value="Unassembled WGS sequence"/>
</dbReference>
<dbReference type="Gene3D" id="3.90.550.10">
    <property type="entry name" value="Spore Coat Polysaccharide Biosynthesis Protein SpsA, Chain A"/>
    <property type="match status" value="1"/>
</dbReference>
<dbReference type="RefSeq" id="WP_377176501.1">
    <property type="nucleotide sequence ID" value="NZ_JBHTMY010000002.1"/>
</dbReference>
<organism evidence="2 3">
    <name type="scientific">Namhaeicola litoreus</name>
    <dbReference type="NCBI Taxonomy" id="1052145"/>
    <lineage>
        <taxon>Bacteria</taxon>
        <taxon>Pseudomonadati</taxon>
        <taxon>Bacteroidota</taxon>
        <taxon>Flavobacteriia</taxon>
        <taxon>Flavobacteriales</taxon>
        <taxon>Flavobacteriaceae</taxon>
        <taxon>Namhaeicola</taxon>
    </lineage>
</organism>
<dbReference type="SUPFAM" id="SSF53448">
    <property type="entry name" value="Nucleotide-diphospho-sugar transferases"/>
    <property type="match status" value="1"/>
</dbReference>
<sequence>MIEHKTLLIMAGGNGSRYGALKQFDPLGPKGEYLFEYSIFDALHSGFNHIVLVTKEEFVLELDHYLRERLPKEIKIDVVPQRLNDLPIETLPSYKRVKPWGTGHAVWVARDFIKNTFVVINADDFYGRKAFAYASDFMEEYRETGIYGMVPYQLDQTLSLFGSVARGVGQFEDEKLKAINEFLTLEKKENKIIDQSTGQIFTGKERVSMNIWICQPSFFDILSSEISVFLKENDQLEKGEIYIPRVIEKYIQKKVFEVGTTDVCDSWFGVTYAKDKELVINKLVELKSSGEYPSPLWKN</sequence>
<gene>
    <name evidence="2" type="ORF">ACFQ39_03500</name>
</gene>
<comment type="caution">
    <text evidence="2">The sequence shown here is derived from an EMBL/GenBank/DDBJ whole genome shotgun (WGS) entry which is preliminary data.</text>
</comment>
<evidence type="ECO:0000313" key="3">
    <source>
        <dbReference type="Proteomes" id="UP001597201"/>
    </source>
</evidence>
<dbReference type="InterPro" id="IPR005835">
    <property type="entry name" value="NTP_transferase_dom"/>
</dbReference>
<keyword evidence="3" id="KW-1185">Reference proteome</keyword>
<evidence type="ECO:0000313" key="2">
    <source>
        <dbReference type="EMBL" id="MFD1314669.1"/>
    </source>
</evidence>
<feature type="domain" description="Nucleotidyl transferase" evidence="1">
    <location>
        <begin position="8"/>
        <end position="226"/>
    </location>
</feature>
<accession>A0ABW3XYK3</accession>
<evidence type="ECO:0000259" key="1">
    <source>
        <dbReference type="Pfam" id="PF00483"/>
    </source>
</evidence>
<dbReference type="InterPro" id="IPR029044">
    <property type="entry name" value="Nucleotide-diphossugar_trans"/>
</dbReference>
<dbReference type="Pfam" id="PF00483">
    <property type="entry name" value="NTP_transferase"/>
    <property type="match status" value="1"/>
</dbReference>
<name>A0ABW3XYK3_9FLAO</name>
<proteinExistence type="predicted"/>
<protein>
    <submittedName>
        <fullName evidence="2">NDP-sugar synthase</fullName>
    </submittedName>
</protein>